<evidence type="ECO:0000313" key="4">
    <source>
        <dbReference type="Proteomes" id="UP001196980"/>
    </source>
</evidence>
<dbReference type="Pfam" id="PF02321">
    <property type="entry name" value="OEP"/>
    <property type="match status" value="2"/>
</dbReference>
<dbReference type="InterPro" id="IPR010131">
    <property type="entry name" value="MdtP/NodT-like"/>
</dbReference>
<comment type="caution">
    <text evidence="3">The sequence shown here is derived from an EMBL/GenBank/DDBJ whole genome shotgun (WGS) entry which is preliminary data.</text>
</comment>
<comment type="subcellular location">
    <subcellularLocation>
        <location evidence="2">Cell membrane</location>
        <topology evidence="2">Lipid-anchor</topology>
    </subcellularLocation>
</comment>
<evidence type="ECO:0000256" key="2">
    <source>
        <dbReference type="RuleBase" id="RU362097"/>
    </source>
</evidence>
<accession>A0ABS6S2F8</accession>
<proteinExistence type="inferred from homology"/>
<keyword evidence="2" id="KW-0449">Lipoprotein</keyword>
<dbReference type="PANTHER" id="PTHR30203">
    <property type="entry name" value="OUTER MEMBRANE CATION EFFLUX PROTEIN"/>
    <property type="match status" value="1"/>
</dbReference>
<dbReference type="Proteomes" id="UP001196980">
    <property type="component" value="Unassembled WGS sequence"/>
</dbReference>
<keyword evidence="2" id="KW-1134">Transmembrane beta strand</keyword>
<keyword evidence="2" id="KW-0564">Palmitate</keyword>
<evidence type="ECO:0000313" key="3">
    <source>
        <dbReference type="EMBL" id="MBV6343037.1"/>
    </source>
</evidence>
<dbReference type="NCBIfam" id="TIGR01845">
    <property type="entry name" value="outer_NodT"/>
    <property type="match status" value="1"/>
</dbReference>
<protein>
    <submittedName>
        <fullName evidence="3">Efflux transporter outer membrane subunit</fullName>
    </submittedName>
</protein>
<sequence length="376" mass="41032">MIRYLSLITCVLVCLTGCSFTPKYTQPEAPVPAQWPTGEAYKALKTADIPTPQLRWQEFFTDARMQQLIETALNNNRDLRLAALSVERTRALYGIERAGLLPTASATVSDSNKRSSYDSVRVEEPRTTQQYSVNLGIASWEIDFFGRISSLKDAALQQYLSTQQARRSAQLSLISAVADTYLSLAANLEILALAKSTLDVQQATYELIKRRYDVGLASELDIRRVQTQVATASGDVARYTQLAAQGENALNLLVGSPIPQELLPVDLSSVSPLDDIFPDLSSEVLLSRPDVIEAEAILKAASANIGAARAAFFPRISLTAAIGTTSDELSGLFKSASGTWSFAPQITMPIFDARTRPALRVSKADMDVALTQYEKA</sequence>
<gene>
    <name evidence="3" type="ORF">HWQ67_15765</name>
</gene>
<name>A0ABS6S2F8_9BACT</name>
<evidence type="ECO:0000256" key="1">
    <source>
        <dbReference type="ARBA" id="ARBA00007613"/>
    </source>
</evidence>
<comment type="similarity">
    <text evidence="1 2">Belongs to the outer membrane factor (OMF) (TC 1.B.17) family.</text>
</comment>
<organism evidence="3 4">
    <name type="scientific">Candidatus Magnetobacterium casense</name>
    <dbReference type="NCBI Taxonomy" id="1455061"/>
    <lineage>
        <taxon>Bacteria</taxon>
        <taxon>Pseudomonadati</taxon>
        <taxon>Nitrospirota</taxon>
        <taxon>Thermodesulfovibrionia</taxon>
        <taxon>Thermodesulfovibrionales</taxon>
        <taxon>Candidatus Magnetobacteriaceae</taxon>
        <taxon>Candidatus Magnetobacterium</taxon>
    </lineage>
</organism>
<dbReference type="InterPro" id="IPR003423">
    <property type="entry name" value="OMP_efflux"/>
</dbReference>
<dbReference type="EMBL" id="JABXWD010000421">
    <property type="protein sequence ID" value="MBV6343037.1"/>
    <property type="molecule type" value="Genomic_DNA"/>
</dbReference>
<keyword evidence="4" id="KW-1185">Reference proteome</keyword>
<keyword evidence="2" id="KW-0472">Membrane</keyword>
<keyword evidence="2" id="KW-0812">Transmembrane</keyword>
<dbReference type="RefSeq" id="WP_218253642.1">
    <property type="nucleotide sequence ID" value="NZ_JABXWD010000421.1"/>
</dbReference>
<dbReference type="PANTHER" id="PTHR30203:SF33">
    <property type="entry name" value="BLR4455 PROTEIN"/>
    <property type="match status" value="1"/>
</dbReference>
<feature type="non-terminal residue" evidence="3">
    <location>
        <position position="376"/>
    </location>
</feature>
<reference evidence="3 4" key="1">
    <citation type="journal article" date="2020" name="J Geophys Res Biogeosci">
        <title>Magnetotaxis as an Adaptation to Enable Bacterial Shuttling of Microbial Sulfur and Sulfur Cycling Across Aquatic Oxic#Anoxic Interfaces.</title>
        <authorList>
            <person name="Li J."/>
            <person name="Liu P."/>
            <person name="Wang J."/>
            <person name="Roberts A.P."/>
            <person name="Pan Y."/>
        </authorList>
    </citation>
    <scope>NUCLEOTIDE SEQUENCE [LARGE SCALE GENOMIC DNA]</scope>
    <source>
        <strain evidence="3 4">MYR-1_YQ</strain>
    </source>
</reference>